<dbReference type="GO" id="GO:0004555">
    <property type="term" value="F:alpha,alpha-trehalase activity"/>
    <property type="evidence" value="ECO:0007669"/>
    <property type="project" value="UniProtKB-EC"/>
</dbReference>
<evidence type="ECO:0000313" key="14">
    <source>
        <dbReference type="EMBL" id="MDI5966337.1"/>
    </source>
</evidence>
<dbReference type="InterPro" id="IPR012341">
    <property type="entry name" value="6hp_glycosidase-like_sf"/>
</dbReference>
<feature type="domain" description="Trehalase-like N-terminal" evidence="13">
    <location>
        <begin position="2"/>
        <end position="113"/>
    </location>
</feature>
<sequence length="609" mass="67944">MAGRIEDYALIGDMQTAALVCRDGTADWLCLPRFDSPAVFAGLLGTDDHGFWRVGPAHTPQTGPPAATRRRYRGDSLVLESEWDTDRGTVRVIDFMPPRDGAPQLIRIVEGVSGRVPMRSALRMRFSYGWVVPWVHKVDSSDADDAPEGRTVAVAGPDSVWFDTDVPTYGEDLTTYADFTVAEGDRIAFTISWEPSHKPAPPLPDPEGSLTATEDFWREWVAQCTYHGPYRDAVIRSLITLKALTYGPTGGIVAAPTTSLPEDIGGVRNWDYRFTWLRDAAITLSSLLRTGYREEARAWREWLLRAVAGDPENLQIMYGIAGERELGEQDLTWLPGYENSTPVRVGNGAAHQLQLDVYGEVSEALHLAHMTGLARNDYASLLQLKLIHYLEEHWQEPDEGIWEVRGPRRHFTHSKVMAWVAVDRTIKLIESGEADGPLERWRELREDIHREVCEKGYDPDRNTFTQSYGSKELDSSLLLIPQVGFLPPDDKRVIGTIEAIQKELTVEGGFVVRYPTEGGDEGVDGLPGDEGAFLACSFWLADDLAMIGRVDEARQLFEKLLSLRNDLGLLAEEWDPRLQRQVGNFPQAFSHVPLIDTALRLTASGAYGG</sequence>
<evidence type="ECO:0000256" key="10">
    <source>
        <dbReference type="ARBA" id="ARBA00053030"/>
    </source>
</evidence>
<evidence type="ECO:0000256" key="5">
    <source>
        <dbReference type="ARBA" id="ARBA00022801"/>
    </source>
</evidence>
<keyword evidence="16" id="KW-1185">Reference proteome</keyword>
<comment type="catalytic activity">
    <reaction evidence="1">
        <text>alpha,alpha-trehalose + H2O = alpha-D-glucose + beta-D-glucose</text>
        <dbReference type="Rhea" id="RHEA:32675"/>
        <dbReference type="ChEBI" id="CHEBI:15377"/>
        <dbReference type="ChEBI" id="CHEBI:15903"/>
        <dbReference type="ChEBI" id="CHEBI:16551"/>
        <dbReference type="ChEBI" id="CHEBI:17925"/>
        <dbReference type="EC" id="3.2.1.28"/>
    </reaction>
</comment>
<dbReference type="Pfam" id="PF00723">
    <property type="entry name" value="Glyco_hydro_15"/>
    <property type="match status" value="1"/>
</dbReference>
<evidence type="ECO:0000256" key="8">
    <source>
        <dbReference type="ARBA" id="ARBA00030473"/>
    </source>
</evidence>
<evidence type="ECO:0000256" key="11">
    <source>
        <dbReference type="ARBA" id="ARBA00060615"/>
    </source>
</evidence>
<dbReference type="FunFam" id="1.50.10.10:FF:000005">
    <property type="entry name" value="Glycosyl hydrolase, glucoamylase"/>
    <property type="match status" value="1"/>
</dbReference>
<comment type="similarity">
    <text evidence="2">Belongs to the glycosyl hydrolase 15 family.</text>
</comment>
<comment type="cofactor">
    <cofactor evidence="10">
        <name>phosphate</name>
        <dbReference type="ChEBI" id="CHEBI:43474"/>
    </cofactor>
</comment>
<dbReference type="Gene3D" id="1.50.10.10">
    <property type="match status" value="1"/>
</dbReference>
<dbReference type="EMBL" id="JAAGKO020000049">
    <property type="protein sequence ID" value="MDI5966337.1"/>
    <property type="molecule type" value="Genomic_DNA"/>
</dbReference>
<dbReference type="InterPro" id="IPR045582">
    <property type="entry name" value="Trehalase-like_N"/>
</dbReference>
<evidence type="ECO:0000256" key="3">
    <source>
        <dbReference type="ARBA" id="ARBA00012757"/>
    </source>
</evidence>
<dbReference type="PANTHER" id="PTHR31616:SF0">
    <property type="entry name" value="GLUCAN 1,4-ALPHA-GLUCOSIDASE"/>
    <property type="match status" value="1"/>
</dbReference>
<dbReference type="Proteomes" id="UP001156398">
    <property type="component" value="Unassembled WGS sequence"/>
</dbReference>
<dbReference type="Pfam" id="PF19291">
    <property type="entry name" value="TREH_N"/>
    <property type="match status" value="1"/>
</dbReference>
<evidence type="ECO:0000259" key="12">
    <source>
        <dbReference type="Pfam" id="PF00723"/>
    </source>
</evidence>
<evidence type="ECO:0000256" key="2">
    <source>
        <dbReference type="ARBA" id="ARBA00006188"/>
    </source>
</evidence>
<evidence type="ECO:0000256" key="4">
    <source>
        <dbReference type="ARBA" id="ARBA00019905"/>
    </source>
</evidence>
<evidence type="ECO:0000313" key="16">
    <source>
        <dbReference type="Proteomes" id="UP001156398"/>
    </source>
</evidence>
<dbReference type="EC" id="3.2.1.28" evidence="3"/>
<evidence type="ECO:0000256" key="1">
    <source>
        <dbReference type="ARBA" id="ARBA00001576"/>
    </source>
</evidence>
<dbReference type="InterPro" id="IPR008928">
    <property type="entry name" value="6-hairpin_glycosidase_sf"/>
</dbReference>
<feature type="domain" description="GH15-like" evidence="12">
    <location>
        <begin position="228"/>
        <end position="598"/>
    </location>
</feature>
<evidence type="ECO:0000259" key="13">
    <source>
        <dbReference type="Pfam" id="PF19291"/>
    </source>
</evidence>
<evidence type="ECO:0000256" key="9">
    <source>
        <dbReference type="ARBA" id="ARBA00031637"/>
    </source>
</evidence>
<dbReference type="GO" id="GO:0005993">
    <property type="term" value="P:trehalose catabolic process"/>
    <property type="evidence" value="ECO:0007669"/>
    <property type="project" value="UniProtKB-ARBA"/>
</dbReference>
<name>A0AA90H1L7_9ACTN</name>
<dbReference type="PANTHER" id="PTHR31616">
    <property type="entry name" value="TREHALASE"/>
    <property type="match status" value="1"/>
</dbReference>
<dbReference type="InterPro" id="IPR011613">
    <property type="entry name" value="GH15-like"/>
</dbReference>
<keyword evidence="7" id="KW-0326">Glycosidase</keyword>
<proteinExistence type="inferred from homology"/>
<protein>
    <recommendedName>
        <fullName evidence="4">Trehalase</fullName>
        <ecNumber evidence="3">3.2.1.28</ecNumber>
    </recommendedName>
    <alternativeName>
        <fullName evidence="8">Alpha,alpha-trehalase</fullName>
    </alternativeName>
    <alternativeName>
        <fullName evidence="9">Alpha,alpha-trehalose glucohydrolase</fullName>
    </alternativeName>
</protein>
<organism evidence="15">
    <name type="scientific">Streptantibioticus silvisoli</name>
    <dbReference type="NCBI Taxonomy" id="2705255"/>
    <lineage>
        <taxon>Bacteria</taxon>
        <taxon>Bacillati</taxon>
        <taxon>Actinomycetota</taxon>
        <taxon>Actinomycetes</taxon>
        <taxon>Kitasatosporales</taxon>
        <taxon>Streptomycetaceae</taxon>
        <taxon>Streptantibioticus</taxon>
    </lineage>
</organism>
<reference evidence="15 16" key="1">
    <citation type="submission" date="2023-05" db="EMBL/GenBank/DDBJ databases">
        <title>Streptantibioticus silvisoli sp. nov., acidotolerant actinomycetes 1 from pine litter.</title>
        <authorList>
            <person name="Swiecimska M."/>
            <person name="Golinska P."/>
            <person name="Sangal V."/>
            <person name="Wachnowicz B."/>
            <person name="Goodfellow M."/>
        </authorList>
    </citation>
    <scope>NUCLEOTIDE SEQUENCE</scope>
    <source>
        <strain evidence="15">SL13</strain>
        <strain evidence="14 16">SL54</strain>
    </source>
</reference>
<dbReference type="EMBL" id="JABXJJ020000024">
    <property type="protein sequence ID" value="MDI5971679.1"/>
    <property type="molecule type" value="Genomic_DNA"/>
</dbReference>
<evidence type="ECO:0000256" key="7">
    <source>
        <dbReference type="ARBA" id="ARBA00023295"/>
    </source>
</evidence>
<evidence type="ECO:0000256" key="6">
    <source>
        <dbReference type="ARBA" id="ARBA00023277"/>
    </source>
</evidence>
<gene>
    <name evidence="14" type="ORF">POF43_027005</name>
    <name evidence="15" type="ORF">POF50_020475</name>
</gene>
<dbReference type="AlphaFoldDB" id="A0AA90H1L7"/>
<comment type="pathway">
    <text evidence="11">Glycan degradation; trehalose degradation; D-glucose from alpha,alpha-trehalose: step 1/1.</text>
</comment>
<comment type="caution">
    <text evidence="15">The sequence shown here is derived from an EMBL/GenBank/DDBJ whole genome shotgun (WGS) entry which is preliminary data.</text>
</comment>
<accession>A0AA90H1L7</accession>
<keyword evidence="5 15" id="KW-0378">Hydrolase</keyword>
<dbReference type="RefSeq" id="WP_271316945.1">
    <property type="nucleotide sequence ID" value="NZ_JAAGKO020000049.1"/>
</dbReference>
<dbReference type="SUPFAM" id="SSF48208">
    <property type="entry name" value="Six-hairpin glycosidases"/>
    <property type="match status" value="1"/>
</dbReference>
<keyword evidence="6" id="KW-0119">Carbohydrate metabolism</keyword>
<evidence type="ECO:0000313" key="15">
    <source>
        <dbReference type="EMBL" id="MDI5971679.1"/>
    </source>
</evidence>